<keyword evidence="1" id="KW-1133">Transmembrane helix</keyword>
<dbReference type="AlphaFoldDB" id="A0AAV5V858"/>
<proteinExistence type="predicted"/>
<protein>
    <recommendedName>
        <fullName evidence="4">G protein-coupled receptor</fullName>
    </recommendedName>
</protein>
<keyword evidence="1" id="KW-0812">Transmembrane</keyword>
<name>A0AAV5V858_9BILA</name>
<sequence>WFEYSYTVVSEWTKLMSKSEVDGLLSYCTSVSHSGVTAATRLVIPCALSYFLFYIGTLIGAFVSSSVSTRGNLMLGTIIKELSTLTFNTYSLVFPLILLIREPDLRFRRVKLPRSLREPPVSEHFDVVTSMWELNMSPSSSSSFFCCLSLRRKPVPLSP</sequence>
<evidence type="ECO:0000313" key="3">
    <source>
        <dbReference type="Proteomes" id="UP001432322"/>
    </source>
</evidence>
<organism evidence="2 3">
    <name type="scientific">Pristionchus fissidentatus</name>
    <dbReference type="NCBI Taxonomy" id="1538716"/>
    <lineage>
        <taxon>Eukaryota</taxon>
        <taxon>Metazoa</taxon>
        <taxon>Ecdysozoa</taxon>
        <taxon>Nematoda</taxon>
        <taxon>Chromadorea</taxon>
        <taxon>Rhabditida</taxon>
        <taxon>Rhabditina</taxon>
        <taxon>Diplogasteromorpha</taxon>
        <taxon>Diplogasteroidea</taxon>
        <taxon>Neodiplogasteridae</taxon>
        <taxon>Pristionchus</taxon>
    </lineage>
</organism>
<feature type="non-terminal residue" evidence="2">
    <location>
        <position position="1"/>
    </location>
</feature>
<evidence type="ECO:0008006" key="4">
    <source>
        <dbReference type="Google" id="ProtNLM"/>
    </source>
</evidence>
<evidence type="ECO:0000313" key="2">
    <source>
        <dbReference type="EMBL" id="GMT15649.1"/>
    </source>
</evidence>
<comment type="caution">
    <text evidence="2">The sequence shown here is derived from an EMBL/GenBank/DDBJ whole genome shotgun (WGS) entry which is preliminary data.</text>
</comment>
<reference evidence="2" key="1">
    <citation type="submission" date="2023-10" db="EMBL/GenBank/DDBJ databases">
        <title>Genome assembly of Pristionchus species.</title>
        <authorList>
            <person name="Yoshida K."/>
            <person name="Sommer R.J."/>
        </authorList>
    </citation>
    <scope>NUCLEOTIDE SEQUENCE</scope>
    <source>
        <strain evidence="2">RS5133</strain>
    </source>
</reference>
<feature type="transmembrane region" description="Helical" evidence="1">
    <location>
        <begin position="42"/>
        <end position="62"/>
    </location>
</feature>
<keyword evidence="1" id="KW-0472">Membrane</keyword>
<dbReference type="EMBL" id="BTSY01000002">
    <property type="protein sequence ID" value="GMT15649.1"/>
    <property type="molecule type" value="Genomic_DNA"/>
</dbReference>
<feature type="transmembrane region" description="Helical" evidence="1">
    <location>
        <begin position="82"/>
        <end position="100"/>
    </location>
</feature>
<gene>
    <name evidence="2" type="ORF">PFISCL1PPCAC_6946</name>
</gene>
<accession>A0AAV5V858</accession>
<dbReference type="Proteomes" id="UP001432322">
    <property type="component" value="Unassembled WGS sequence"/>
</dbReference>
<feature type="non-terminal residue" evidence="2">
    <location>
        <position position="159"/>
    </location>
</feature>
<evidence type="ECO:0000256" key="1">
    <source>
        <dbReference type="SAM" id="Phobius"/>
    </source>
</evidence>
<keyword evidence="3" id="KW-1185">Reference proteome</keyword>